<sequence>MVGSDDERNRQLNTWRGNVASVVSEEVVGEIVGITGAFIEELGEKYQVLDILLTEDPGAQRDLMISAIDHSDLSRDEAEALVQREDVKELISATDALAAAVEREVNPQSAGEQALESGVSTESNETPSIQAPQPNVLADTIEYQAEDFEDNQSSLVSTDVSGRTGPETALGRVVDSAGQVAEAMEQVDPALATVIEVGMVASQGVKGAAQYVADQVLADSPIGQAMDDATNWVGEYISNAALEQTSVERGDFQQAVQNGVEMPLYLDDQELNDKGGVLIASTLLGAAGGGGVIGAIKDVGDRRAQLESGNSQRGPPEGSEVHSDLNIGMNNENYNPEGQQRISSRTGEVDNRPLADGGSVLAPEGNIGDSIGAREYVELGDLPENSQISSGDLPNTSNTTTYFRVEGGGSGTKTSQNRILVNDDGSIDFNPQCTGQLCVSVGNSDHASYYLTNNRPDGTVVVFEVDNDLHDFIMESAIPQRPVPGVVRSPEAPKVVDETKPGTALELPKVWESLLKEHSSKARVLTQQEFFEEFKK</sequence>
<name>A0AA37WNA2_9GAMM</name>
<feature type="region of interest" description="Disordered" evidence="1">
    <location>
        <begin position="103"/>
        <end position="131"/>
    </location>
</feature>
<dbReference type="EMBL" id="BSPD01000019">
    <property type="protein sequence ID" value="GLS24772.1"/>
    <property type="molecule type" value="Genomic_DNA"/>
</dbReference>
<feature type="region of interest" description="Disordered" evidence="1">
    <location>
        <begin position="303"/>
        <end position="344"/>
    </location>
</feature>
<protein>
    <submittedName>
        <fullName evidence="2">Uncharacterized protein</fullName>
    </submittedName>
</protein>
<evidence type="ECO:0000313" key="3">
    <source>
        <dbReference type="Proteomes" id="UP001156870"/>
    </source>
</evidence>
<gene>
    <name evidence="2" type="ORF">GCM10007877_04860</name>
</gene>
<dbReference type="Proteomes" id="UP001156870">
    <property type="component" value="Unassembled WGS sequence"/>
</dbReference>
<feature type="compositionally biased region" description="Polar residues" evidence="1">
    <location>
        <begin position="328"/>
        <end position="344"/>
    </location>
</feature>
<proteinExistence type="predicted"/>
<organism evidence="2 3">
    <name type="scientific">Marinibactrum halimedae</name>
    <dbReference type="NCBI Taxonomy" id="1444977"/>
    <lineage>
        <taxon>Bacteria</taxon>
        <taxon>Pseudomonadati</taxon>
        <taxon>Pseudomonadota</taxon>
        <taxon>Gammaproteobacteria</taxon>
        <taxon>Cellvibrionales</taxon>
        <taxon>Cellvibrionaceae</taxon>
        <taxon>Marinibactrum</taxon>
    </lineage>
</organism>
<evidence type="ECO:0000313" key="2">
    <source>
        <dbReference type="EMBL" id="GLS24772.1"/>
    </source>
</evidence>
<evidence type="ECO:0000256" key="1">
    <source>
        <dbReference type="SAM" id="MobiDB-lite"/>
    </source>
</evidence>
<feature type="compositionally biased region" description="Polar residues" evidence="1">
    <location>
        <begin position="118"/>
        <end position="131"/>
    </location>
</feature>
<reference evidence="2 3" key="1">
    <citation type="journal article" date="2014" name="Int. J. Syst. Evol. Microbiol.">
        <title>Complete genome sequence of Corynebacterium casei LMG S-19264T (=DSM 44701T), isolated from a smear-ripened cheese.</title>
        <authorList>
            <consortium name="US DOE Joint Genome Institute (JGI-PGF)"/>
            <person name="Walter F."/>
            <person name="Albersmeier A."/>
            <person name="Kalinowski J."/>
            <person name="Ruckert C."/>
        </authorList>
    </citation>
    <scope>NUCLEOTIDE SEQUENCE [LARGE SCALE GENOMIC DNA]</scope>
    <source>
        <strain evidence="2 3">NBRC 110095</strain>
    </source>
</reference>
<keyword evidence="3" id="KW-1185">Reference proteome</keyword>
<accession>A0AA37WNA2</accession>
<dbReference type="AlphaFoldDB" id="A0AA37WNA2"/>
<comment type="caution">
    <text evidence="2">The sequence shown here is derived from an EMBL/GenBank/DDBJ whole genome shotgun (WGS) entry which is preliminary data.</text>
</comment>